<feature type="transmembrane region" description="Helical" evidence="1">
    <location>
        <begin position="72"/>
        <end position="93"/>
    </location>
</feature>
<dbReference type="EMBL" id="FNMU01000001">
    <property type="protein sequence ID" value="SDW13619.1"/>
    <property type="molecule type" value="Genomic_DNA"/>
</dbReference>
<dbReference type="EMBL" id="RJJG01000005">
    <property type="protein sequence ID" value="RNI08460.1"/>
    <property type="molecule type" value="Genomic_DNA"/>
</dbReference>
<reference evidence="3 6" key="1">
    <citation type="submission" date="2016-10" db="EMBL/GenBank/DDBJ databases">
        <title>Methanohalophilus halophilus.</title>
        <authorList>
            <person name="L'haridon S."/>
        </authorList>
    </citation>
    <scope>NUCLEOTIDE SEQUENCE [LARGE SCALE GENOMIC DNA]</scope>
    <source>
        <strain evidence="3 6">Z-7982</strain>
    </source>
</reference>
<protein>
    <recommendedName>
        <fullName evidence="2">DUF7847 domain-containing protein</fullName>
    </recommendedName>
</protein>
<accession>A0A1L3Q0Z9</accession>
<feature type="transmembrane region" description="Helical" evidence="1">
    <location>
        <begin position="246"/>
        <end position="271"/>
    </location>
</feature>
<keyword evidence="1" id="KW-0812">Transmembrane</keyword>
<dbReference type="Proteomes" id="UP000186879">
    <property type="component" value="Chromosome"/>
</dbReference>
<name>A0A1L3Q0Z9_9EURY</name>
<dbReference type="Proteomes" id="UP000198669">
    <property type="component" value="Unassembled WGS sequence"/>
</dbReference>
<feature type="transmembrane region" description="Helical" evidence="1">
    <location>
        <begin position="165"/>
        <end position="194"/>
    </location>
</feature>
<dbReference type="AlphaFoldDB" id="A0A1L3Q0Z9"/>
<reference evidence="5 7" key="2">
    <citation type="submission" date="2016-10" db="EMBL/GenBank/DDBJ databases">
        <authorList>
            <person name="de Groot N.N."/>
        </authorList>
    </citation>
    <scope>NUCLEOTIDE SEQUENCE [LARGE SCALE GENOMIC DNA]</scope>
    <source>
        <strain evidence="5 7">Z-7982</strain>
    </source>
</reference>
<reference evidence="4 8" key="3">
    <citation type="submission" date="2018-10" db="EMBL/GenBank/DDBJ databases">
        <title>Cultivation of a novel Methanohalophilus strain from Kebrit Deep of the Red Sea and a genomic comparison of members of the genus Methanohalophilus.</title>
        <authorList>
            <person name="Guan Y."/>
            <person name="Ngugi D.K."/>
            <person name="Stingl U."/>
        </authorList>
    </citation>
    <scope>NUCLEOTIDE SEQUENCE [LARGE SCALE GENOMIC DNA]</scope>
    <source>
        <strain evidence="4 8">DSM 3094</strain>
    </source>
</reference>
<feature type="transmembrane region" description="Helical" evidence="1">
    <location>
        <begin position="215"/>
        <end position="234"/>
    </location>
</feature>
<evidence type="ECO:0000313" key="3">
    <source>
        <dbReference type="EMBL" id="APH38546.1"/>
    </source>
</evidence>
<dbReference type="GeneID" id="30582679"/>
<evidence type="ECO:0000313" key="8">
    <source>
        <dbReference type="Proteomes" id="UP000267921"/>
    </source>
</evidence>
<dbReference type="OrthoDB" id="137243at2157"/>
<feature type="transmembrane region" description="Helical" evidence="1">
    <location>
        <begin position="123"/>
        <end position="145"/>
    </location>
</feature>
<dbReference type="EMBL" id="CP017921">
    <property type="protein sequence ID" value="APH38546.1"/>
    <property type="molecule type" value="Genomic_DNA"/>
</dbReference>
<evidence type="ECO:0000259" key="2">
    <source>
        <dbReference type="Pfam" id="PF25231"/>
    </source>
</evidence>
<organism evidence="3 6">
    <name type="scientific">Methanohalophilus halophilus</name>
    <dbReference type="NCBI Taxonomy" id="2177"/>
    <lineage>
        <taxon>Archaea</taxon>
        <taxon>Methanobacteriati</taxon>
        <taxon>Methanobacteriota</taxon>
        <taxon>Stenosarchaea group</taxon>
        <taxon>Methanomicrobia</taxon>
        <taxon>Methanosarcinales</taxon>
        <taxon>Methanosarcinaceae</taxon>
        <taxon>Methanohalophilus</taxon>
    </lineage>
</organism>
<feature type="transmembrane region" description="Helical" evidence="1">
    <location>
        <begin position="26"/>
        <end position="52"/>
    </location>
</feature>
<dbReference type="Proteomes" id="UP000267921">
    <property type="component" value="Unassembled WGS sequence"/>
</dbReference>
<evidence type="ECO:0000313" key="6">
    <source>
        <dbReference type="Proteomes" id="UP000186879"/>
    </source>
</evidence>
<sequence>MPITIEEVLNRGFTAWTKNLKISVPFILSVIIIGIIWIAYMLLFVAAVVPSVAPLMADPVMGDIIEAITPHIMYLGGGFAILLIISSLIEVFFTAGAIGMAKDVALTGRTSYEEMIDSGKAHFFNYFLLQILFYLIILAGVVFVLPGILQVGDLTNPDAIMQNLLVLGAGFLLWIIYGIAVSIILAVSYYALVVDNLGPIQALKTGYRFFLNNKAAVVILWLLTIVVVVALNSLSSLFASFEYLSIIWSIISTVLSVVVIPAVFTLWWTFLYMGKTGRDVRDPKNIDDRKTTEPESTE</sequence>
<keyword evidence="1" id="KW-0472">Membrane</keyword>
<evidence type="ECO:0000313" key="4">
    <source>
        <dbReference type="EMBL" id="RNI08460.1"/>
    </source>
</evidence>
<dbReference type="RefSeq" id="WP_072560995.1">
    <property type="nucleotide sequence ID" value="NZ_CP017921.1"/>
</dbReference>
<evidence type="ECO:0000313" key="5">
    <source>
        <dbReference type="EMBL" id="SDW13619.1"/>
    </source>
</evidence>
<dbReference type="KEGG" id="mhaz:BHR79_02930"/>
<keyword evidence="6" id="KW-1185">Reference proteome</keyword>
<feature type="domain" description="DUF7847" evidence="2">
    <location>
        <begin position="52"/>
        <end position="265"/>
    </location>
</feature>
<keyword evidence="1" id="KW-1133">Transmembrane helix</keyword>
<evidence type="ECO:0000256" key="1">
    <source>
        <dbReference type="SAM" id="Phobius"/>
    </source>
</evidence>
<proteinExistence type="predicted"/>
<dbReference type="InterPro" id="IPR057169">
    <property type="entry name" value="DUF7847"/>
</dbReference>
<dbReference type="STRING" id="2177.BHR79_02930"/>
<evidence type="ECO:0000313" key="7">
    <source>
        <dbReference type="Proteomes" id="UP000198669"/>
    </source>
</evidence>
<dbReference type="Pfam" id="PF25231">
    <property type="entry name" value="DUF7847"/>
    <property type="match status" value="1"/>
</dbReference>
<gene>
    <name evidence="3" type="ORF">BHR79_02930</name>
    <name evidence="4" type="ORF">EFE40_07955</name>
    <name evidence="5" type="ORF">SAMN04515625_0414</name>
</gene>